<comment type="subcellular location">
    <subcellularLocation>
        <location evidence="1">Membrane</location>
        <topology evidence="1">Multi-pass membrane protein</topology>
    </subcellularLocation>
</comment>
<evidence type="ECO:0000313" key="13">
    <source>
        <dbReference type="EMBL" id="SFJ07882.1"/>
    </source>
</evidence>
<feature type="transmembrane region" description="Helical" evidence="11">
    <location>
        <begin position="172"/>
        <end position="195"/>
    </location>
</feature>
<dbReference type="GO" id="GO:0016020">
    <property type="term" value="C:membrane"/>
    <property type="evidence" value="ECO:0007669"/>
    <property type="project" value="UniProtKB-SubCell"/>
</dbReference>
<feature type="transmembrane region" description="Helical" evidence="11">
    <location>
        <begin position="207"/>
        <end position="224"/>
    </location>
</feature>
<keyword evidence="8" id="KW-0406">Ion transport</keyword>
<dbReference type="GO" id="GO:0015297">
    <property type="term" value="F:antiporter activity"/>
    <property type="evidence" value="ECO:0007669"/>
    <property type="project" value="UniProtKB-KW"/>
</dbReference>
<evidence type="ECO:0000256" key="5">
    <source>
        <dbReference type="ARBA" id="ARBA00022692"/>
    </source>
</evidence>
<keyword evidence="10" id="KW-0739">Sodium transport</keyword>
<feature type="transmembrane region" description="Helical" evidence="11">
    <location>
        <begin position="387"/>
        <end position="407"/>
    </location>
</feature>
<keyword evidence="9 11" id="KW-0472">Membrane</keyword>
<evidence type="ECO:0000256" key="1">
    <source>
        <dbReference type="ARBA" id="ARBA00004141"/>
    </source>
</evidence>
<feature type="transmembrane region" description="Helical" evidence="11">
    <location>
        <begin position="110"/>
        <end position="136"/>
    </location>
</feature>
<protein>
    <submittedName>
        <fullName evidence="13">Transporter, monovalent cation:proton antiporter-2 (CPA2) family</fullName>
    </submittedName>
</protein>
<evidence type="ECO:0000256" key="10">
    <source>
        <dbReference type="ARBA" id="ARBA00023201"/>
    </source>
</evidence>
<evidence type="ECO:0000256" key="9">
    <source>
        <dbReference type="ARBA" id="ARBA00023136"/>
    </source>
</evidence>
<proteinExistence type="inferred from homology"/>
<dbReference type="GO" id="GO:1902600">
    <property type="term" value="P:proton transmembrane transport"/>
    <property type="evidence" value="ECO:0007669"/>
    <property type="project" value="InterPro"/>
</dbReference>
<dbReference type="Gene3D" id="1.20.1530.20">
    <property type="match status" value="1"/>
</dbReference>
<keyword evidence="7" id="KW-0915">Sodium</keyword>
<evidence type="ECO:0000256" key="7">
    <source>
        <dbReference type="ARBA" id="ARBA00023053"/>
    </source>
</evidence>
<accession>A0A1I3NFG3</accession>
<feature type="transmembrane region" description="Helical" evidence="11">
    <location>
        <begin position="319"/>
        <end position="343"/>
    </location>
</feature>
<dbReference type="AlphaFoldDB" id="A0A1I3NFG3"/>
<evidence type="ECO:0000256" key="8">
    <source>
        <dbReference type="ARBA" id="ARBA00023065"/>
    </source>
</evidence>
<evidence type="ECO:0000256" key="6">
    <source>
        <dbReference type="ARBA" id="ARBA00022989"/>
    </source>
</evidence>
<keyword evidence="6 11" id="KW-1133">Transmembrane helix</keyword>
<feature type="transmembrane region" description="Helical" evidence="11">
    <location>
        <begin position="293"/>
        <end position="313"/>
    </location>
</feature>
<evidence type="ECO:0000256" key="11">
    <source>
        <dbReference type="SAM" id="Phobius"/>
    </source>
</evidence>
<name>A0A1I3NFG3_9BACL</name>
<evidence type="ECO:0000256" key="4">
    <source>
        <dbReference type="ARBA" id="ARBA00022449"/>
    </source>
</evidence>
<keyword evidence="14" id="KW-1185">Reference proteome</keyword>
<reference evidence="13 14" key="1">
    <citation type="submission" date="2016-10" db="EMBL/GenBank/DDBJ databases">
        <authorList>
            <person name="de Groot N.N."/>
        </authorList>
    </citation>
    <scope>NUCLEOTIDE SEQUENCE [LARGE SCALE GENOMIC DNA]</scope>
    <source>
        <strain evidence="13 14">DSM 44778</strain>
    </source>
</reference>
<dbReference type="PANTHER" id="PTHR43562:SF3">
    <property type="entry name" value="SODIUM ION_PROTON EXCHANGER (EUROFUNG)"/>
    <property type="match status" value="1"/>
</dbReference>
<dbReference type="EMBL" id="FORR01000004">
    <property type="protein sequence ID" value="SFJ07882.1"/>
    <property type="molecule type" value="Genomic_DNA"/>
</dbReference>
<feature type="transmembrane region" description="Helical" evidence="11">
    <location>
        <begin position="28"/>
        <end position="45"/>
    </location>
</feature>
<dbReference type="InterPro" id="IPR006153">
    <property type="entry name" value="Cation/H_exchanger_TM"/>
</dbReference>
<evidence type="ECO:0000313" key="14">
    <source>
        <dbReference type="Proteomes" id="UP000199545"/>
    </source>
</evidence>
<gene>
    <name evidence="13" type="ORF">SAMN05421852_104116</name>
</gene>
<keyword evidence="5 11" id="KW-0812">Transmembrane</keyword>
<dbReference type="STRING" id="46223.SAMN05421852_104116"/>
<dbReference type="Proteomes" id="UP000199545">
    <property type="component" value="Unassembled WGS sequence"/>
</dbReference>
<keyword evidence="3" id="KW-0813">Transport</keyword>
<feature type="transmembrane region" description="Helical" evidence="11">
    <location>
        <begin position="142"/>
        <end position="160"/>
    </location>
</feature>
<feature type="domain" description="Cation/H+ exchanger transmembrane" evidence="12">
    <location>
        <begin position="37"/>
        <end position="406"/>
    </location>
</feature>
<dbReference type="PANTHER" id="PTHR43562">
    <property type="entry name" value="NAPA-TYPE SODIUM/HYDROGEN ANTIPORTER"/>
    <property type="match status" value="1"/>
</dbReference>
<evidence type="ECO:0000256" key="3">
    <source>
        <dbReference type="ARBA" id="ARBA00022448"/>
    </source>
</evidence>
<organism evidence="13 14">
    <name type="scientific">Thermoflavimicrobium dichotomicum</name>
    <dbReference type="NCBI Taxonomy" id="46223"/>
    <lineage>
        <taxon>Bacteria</taxon>
        <taxon>Bacillati</taxon>
        <taxon>Bacillota</taxon>
        <taxon>Bacilli</taxon>
        <taxon>Bacillales</taxon>
        <taxon>Thermoactinomycetaceae</taxon>
        <taxon>Thermoflavimicrobium</taxon>
    </lineage>
</organism>
<dbReference type="Pfam" id="PF00999">
    <property type="entry name" value="Na_H_Exchanger"/>
    <property type="match status" value="1"/>
</dbReference>
<evidence type="ECO:0000259" key="12">
    <source>
        <dbReference type="Pfam" id="PF00999"/>
    </source>
</evidence>
<evidence type="ECO:0000256" key="2">
    <source>
        <dbReference type="ARBA" id="ARBA00005551"/>
    </source>
</evidence>
<dbReference type="RefSeq" id="WP_245739756.1">
    <property type="nucleotide sequence ID" value="NZ_FORR01000004.1"/>
</dbReference>
<comment type="similarity">
    <text evidence="2">Belongs to the monovalent cation:proton antiporter 2 (CPA2) transporter (TC 2.A.37) family.</text>
</comment>
<dbReference type="GO" id="GO:0006814">
    <property type="term" value="P:sodium ion transport"/>
    <property type="evidence" value="ECO:0007669"/>
    <property type="project" value="UniProtKB-KW"/>
</dbReference>
<dbReference type="InterPro" id="IPR038770">
    <property type="entry name" value="Na+/solute_symporter_sf"/>
</dbReference>
<keyword evidence="4" id="KW-0050">Antiport</keyword>
<sequence length="415" mass="44869">MLLGKDIPFIAKKMNFFEKLIDWDTVKSFHFLYELVLIWFFVKIAGHLSKKIGQPSVMGELLAGVILGPAMLGWLHPTPLIKELAEIGVILLMFLAGLETDIKEFMKSAFASTSVAICGIILPFIGGWVSGLWFGFDMPTSIFIGTLLVATSVSISVQTLRELGKLQSKEGVTILGAAVLDDILGIIILSLVIGFTAGSGGSAASDLIFLFVKIILFFILVYLVGKKILPWVFRNIAHLMTTEVVLTFGLITALGFAFLAEMMGLAGIVGSYFAGLMLSLTPQREELFEKVETVSFSFFVPIFFASIGLIANIEEVNMTVLIHIVTLTIVAVFTKLIGGAIGAKIAKFNNRSSMGIGAGMIARGEVGLIVASIGLSKGLINNELFTATIVIVLVTTLVTPPLLKIFFTEKKSFSR</sequence>
<feature type="transmembrane region" description="Helical" evidence="11">
    <location>
        <begin position="236"/>
        <end position="256"/>
    </location>
</feature>